<evidence type="ECO:0000313" key="2">
    <source>
        <dbReference type="Proteomes" id="UP000887565"/>
    </source>
</evidence>
<reference evidence="3" key="1">
    <citation type="submission" date="2022-11" db="UniProtKB">
        <authorList>
            <consortium name="WormBaseParasite"/>
        </authorList>
    </citation>
    <scope>IDENTIFICATION</scope>
</reference>
<feature type="compositionally biased region" description="Polar residues" evidence="1">
    <location>
        <begin position="1"/>
        <end position="20"/>
    </location>
</feature>
<proteinExistence type="predicted"/>
<keyword evidence="2" id="KW-1185">Reference proteome</keyword>
<evidence type="ECO:0000313" key="3">
    <source>
        <dbReference type="WBParaSite" id="nRc.2.0.1.t32236-RA"/>
    </source>
</evidence>
<evidence type="ECO:0000256" key="1">
    <source>
        <dbReference type="SAM" id="MobiDB-lite"/>
    </source>
</evidence>
<dbReference type="AlphaFoldDB" id="A0A915K0C7"/>
<sequence>MLTVSPNKQYFGNVTPTTPAATEPLFRPIRKIDNRKLNKLRATAPIRAAGFSAQQNSRSVRNFMSKQAT</sequence>
<dbReference type="Proteomes" id="UP000887565">
    <property type="component" value="Unplaced"/>
</dbReference>
<accession>A0A915K0C7</accession>
<organism evidence="2 3">
    <name type="scientific">Romanomermis culicivorax</name>
    <name type="common">Nematode worm</name>
    <dbReference type="NCBI Taxonomy" id="13658"/>
    <lineage>
        <taxon>Eukaryota</taxon>
        <taxon>Metazoa</taxon>
        <taxon>Ecdysozoa</taxon>
        <taxon>Nematoda</taxon>
        <taxon>Enoplea</taxon>
        <taxon>Dorylaimia</taxon>
        <taxon>Mermithida</taxon>
        <taxon>Mermithoidea</taxon>
        <taxon>Mermithidae</taxon>
        <taxon>Romanomermis</taxon>
    </lineage>
</organism>
<dbReference type="WBParaSite" id="nRc.2.0.1.t32236-RA">
    <property type="protein sequence ID" value="nRc.2.0.1.t32236-RA"/>
    <property type="gene ID" value="nRc.2.0.1.g32236"/>
</dbReference>
<name>A0A915K0C7_ROMCU</name>
<feature type="region of interest" description="Disordered" evidence="1">
    <location>
        <begin position="1"/>
        <end position="21"/>
    </location>
</feature>
<protein>
    <submittedName>
        <fullName evidence="3">Uncharacterized protein</fullName>
    </submittedName>
</protein>